<name>A0A1F7IU22_9BACT</name>
<keyword evidence="1" id="KW-0472">Membrane</keyword>
<reference evidence="2 3" key="1">
    <citation type="journal article" date="2016" name="Nat. Commun.">
        <title>Thousands of microbial genomes shed light on interconnected biogeochemical processes in an aquifer system.</title>
        <authorList>
            <person name="Anantharaman K."/>
            <person name="Brown C.T."/>
            <person name="Hug L.A."/>
            <person name="Sharon I."/>
            <person name="Castelle C.J."/>
            <person name="Probst A.J."/>
            <person name="Thomas B.C."/>
            <person name="Singh A."/>
            <person name="Wilkins M.J."/>
            <person name="Karaoz U."/>
            <person name="Brodie E.L."/>
            <person name="Williams K.H."/>
            <person name="Hubbard S.S."/>
            <person name="Banfield J.F."/>
        </authorList>
    </citation>
    <scope>NUCLEOTIDE SEQUENCE [LARGE SCALE GENOMIC DNA]</scope>
</reference>
<gene>
    <name evidence="2" type="ORF">A3A93_06495</name>
</gene>
<keyword evidence="1" id="KW-1133">Transmembrane helix</keyword>
<feature type="transmembrane region" description="Helical" evidence="1">
    <location>
        <begin position="9"/>
        <end position="28"/>
    </location>
</feature>
<comment type="caution">
    <text evidence="2">The sequence shown here is derived from an EMBL/GenBank/DDBJ whole genome shotgun (WGS) entry which is preliminary data.</text>
</comment>
<organism evidence="2 3">
    <name type="scientific">Candidatus Roizmanbacteria bacterium RIFCSPLOWO2_01_FULL_38_12</name>
    <dbReference type="NCBI Taxonomy" id="1802061"/>
    <lineage>
        <taxon>Bacteria</taxon>
        <taxon>Candidatus Roizmaniibacteriota</taxon>
    </lineage>
</organism>
<evidence type="ECO:0000313" key="3">
    <source>
        <dbReference type="Proteomes" id="UP000177141"/>
    </source>
</evidence>
<dbReference type="STRING" id="1802061.A3A93_06495"/>
<dbReference type="EMBL" id="MGAL01000039">
    <property type="protein sequence ID" value="OGK46877.1"/>
    <property type="molecule type" value="Genomic_DNA"/>
</dbReference>
<dbReference type="AlphaFoldDB" id="A0A1F7IU22"/>
<accession>A0A1F7IU22</accession>
<proteinExistence type="predicted"/>
<sequence>MKKYKKTEYSWIFVVLVFIAINFVYFNFDHAYLPFKVINGSADQRKLGGKFKELQLKPT</sequence>
<dbReference type="Proteomes" id="UP000177141">
    <property type="component" value="Unassembled WGS sequence"/>
</dbReference>
<evidence type="ECO:0000313" key="2">
    <source>
        <dbReference type="EMBL" id="OGK46877.1"/>
    </source>
</evidence>
<evidence type="ECO:0000256" key="1">
    <source>
        <dbReference type="SAM" id="Phobius"/>
    </source>
</evidence>
<protein>
    <submittedName>
        <fullName evidence="2">Uncharacterized protein</fullName>
    </submittedName>
</protein>
<keyword evidence="1" id="KW-0812">Transmembrane</keyword>